<accession>A0A4Z0GVU0</accession>
<dbReference type="Proteomes" id="UP000297948">
    <property type="component" value="Unassembled WGS sequence"/>
</dbReference>
<dbReference type="Pfam" id="PF19054">
    <property type="entry name" value="DUF5753"/>
    <property type="match status" value="1"/>
</dbReference>
<dbReference type="EMBL" id="SRID01000221">
    <property type="protein sequence ID" value="TGB01368.1"/>
    <property type="molecule type" value="Genomic_DNA"/>
</dbReference>
<dbReference type="Gene3D" id="1.10.260.40">
    <property type="entry name" value="lambda repressor-like DNA-binding domains"/>
    <property type="match status" value="1"/>
</dbReference>
<dbReference type="InterPro" id="IPR001387">
    <property type="entry name" value="Cro/C1-type_HTH"/>
</dbReference>
<proteinExistence type="predicted"/>
<evidence type="ECO:0000313" key="2">
    <source>
        <dbReference type="EMBL" id="TGB01368.1"/>
    </source>
</evidence>
<reference evidence="2 3" key="1">
    <citation type="submission" date="2019-03" db="EMBL/GenBank/DDBJ databases">
        <authorList>
            <person name="Gonzalez-Pimentel J.L."/>
        </authorList>
    </citation>
    <scope>NUCLEOTIDE SEQUENCE [LARGE SCALE GENOMIC DNA]</scope>
    <source>
        <strain evidence="2 3">JCM 31289</strain>
    </source>
</reference>
<dbReference type="Pfam" id="PF13560">
    <property type="entry name" value="HTH_31"/>
    <property type="match status" value="1"/>
</dbReference>
<dbReference type="InterPro" id="IPR010982">
    <property type="entry name" value="Lambda_DNA-bd_dom_sf"/>
</dbReference>
<dbReference type="SMART" id="SM00530">
    <property type="entry name" value="HTH_XRE"/>
    <property type="match status" value="1"/>
</dbReference>
<dbReference type="RefSeq" id="WP_135340668.1">
    <property type="nucleotide sequence ID" value="NZ_JBHLTX010000045.1"/>
</dbReference>
<dbReference type="AlphaFoldDB" id="A0A4Z0GVU0"/>
<dbReference type="OrthoDB" id="4966777at2"/>
<name>A0A4Z0GVU0_9ACTN</name>
<feature type="domain" description="HTH cro/C1-type" evidence="1">
    <location>
        <begin position="16"/>
        <end position="72"/>
    </location>
</feature>
<evidence type="ECO:0000259" key="1">
    <source>
        <dbReference type="PROSITE" id="PS50943"/>
    </source>
</evidence>
<gene>
    <name evidence="2" type="ORF">E4099_21135</name>
</gene>
<keyword evidence="3" id="KW-1185">Reference proteome</keyword>
<dbReference type="CDD" id="cd00093">
    <property type="entry name" value="HTH_XRE"/>
    <property type="match status" value="1"/>
</dbReference>
<comment type="caution">
    <text evidence="2">The sequence shown here is derived from an EMBL/GenBank/DDBJ whole genome shotgun (WGS) entry which is preliminary data.</text>
</comment>
<organism evidence="2 3">
    <name type="scientific">Streptomyces palmae</name>
    <dbReference type="NCBI Taxonomy" id="1701085"/>
    <lineage>
        <taxon>Bacteria</taxon>
        <taxon>Bacillati</taxon>
        <taxon>Actinomycetota</taxon>
        <taxon>Actinomycetes</taxon>
        <taxon>Kitasatosporales</taxon>
        <taxon>Streptomycetaceae</taxon>
        <taxon>Streptomyces</taxon>
    </lineage>
</organism>
<dbReference type="PROSITE" id="PS50943">
    <property type="entry name" value="HTH_CROC1"/>
    <property type="match status" value="1"/>
</dbReference>
<evidence type="ECO:0000313" key="3">
    <source>
        <dbReference type="Proteomes" id="UP000297948"/>
    </source>
</evidence>
<dbReference type="GO" id="GO:0003677">
    <property type="term" value="F:DNA binding"/>
    <property type="evidence" value="ECO:0007669"/>
    <property type="project" value="InterPro"/>
</dbReference>
<sequence>MSTDFQKARAELGIRLRELRESSPEGQLTGSALAERLGWAQSKVSKLENGRQTATVEDLRMWAEATGRPDAFEELEARLKNLESRIRSWRRQLASGHRPVQETWNALVADAAVFHNWENALIPGMVQTAEYARHVFIRHAELQNSPRDTEDAVRARMRRQEHLYESGKKFHLLVWEAALRVLVCPPSVLAAQLDRLTGVVGMDTVELGIVPFSAPLKIPPAGSFMVVDERLAITEDWHAELWLDDPHTVATYKRVWDRLHESAVYGTEAQRLISEARQALGGG</sequence>
<protein>
    <submittedName>
        <fullName evidence="2">XRE family transcriptional regulator</fullName>
    </submittedName>
</protein>
<dbReference type="InterPro" id="IPR043917">
    <property type="entry name" value="DUF5753"/>
</dbReference>
<dbReference type="SUPFAM" id="SSF47413">
    <property type="entry name" value="lambda repressor-like DNA-binding domains"/>
    <property type="match status" value="1"/>
</dbReference>